<sequence>MTEKSRRKPRQARAQATVEAILEATFQLLEESGLTKLTTNRIAERAGVSIGTLYQYFSDREAILFALSQRQSDNVRKKITELVLENPETSAVRAIIRALMNGPTGSHQTRLILSDALFRSGGSDVMSRQHFAFLDSVSGQLSFDFPHGREAAFILTHTVVQLLRAAAAEPELDLNPEVLEDELVHLLESYIENLTSRFAPAKS</sequence>
<dbReference type="OrthoDB" id="9808189at2"/>
<evidence type="ECO:0000313" key="7">
    <source>
        <dbReference type="EMBL" id="KCZ61817.1"/>
    </source>
</evidence>
<dbReference type="GO" id="GO:0003700">
    <property type="term" value="F:DNA-binding transcription factor activity"/>
    <property type="evidence" value="ECO:0007669"/>
    <property type="project" value="TreeGrafter"/>
</dbReference>
<dbReference type="Gene3D" id="1.10.357.10">
    <property type="entry name" value="Tetracycline Repressor, domain 2"/>
    <property type="match status" value="1"/>
</dbReference>
<proteinExistence type="predicted"/>
<protein>
    <submittedName>
        <fullName evidence="6">TetR/AcrR family transcriptional regulator</fullName>
    </submittedName>
</protein>
<evidence type="ECO:0000313" key="9">
    <source>
        <dbReference type="Proteomes" id="UP000263957"/>
    </source>
</evidence>
<dbReference type="PROSITE" id="PS50977">
    <property type="entry name" value="HTH_TETR_2"/>
    <property type="match status" value="1"/>
</dbReference>
<dbReference type="PANTHER" id="PTHR30055">
    <property type="entry name" value="HTH-TYPE TRANSCRIPTIONAL REGULATOR RUTR"/>
    <property type="match status" value="1"/>
</dbReference>
<dbReference type="AlphaFoldDB" id="A0A059E2N8"/>
<dbReference type="EMBL" id="DOGS01000167">
    <property type="protein sequence ID" value="HBQ48846.1"/>
    <property type="molecule type" value="Genomic_DNA"/>
</dbReference>
<dbReference type="PANTHER" id="PTHR30055:SF234">
    <property type="entry name" value="HTH-TYPE TRANSCRIPTIONAL REGULATOR BETI"/>
    <property type="match status" value="1"/>
</dbReference>
<dbReference type="STRING" id="1280948.HY36_04485"/>
<organism evidence="7 8">
    <name type="scientific">Hyphomonas atlantica</name>
    <dbReference type="NCBI Taxonomy" id="1280948"/>
    <lineage>
        <taxon>Bacteria</taxon>
        <taxon>Pseudomonadati</taxon>
        <taxon>Pseudomonadota</taxon>
        <taxon>Alphaproteobacteria</taxon>
        <taxon>Hyphomonadales</taxon>
        <taxon>Hyphomonadaceae</taxon>
        <taxon>Hyphomonas</taxon>
    </lineage>
</organism>
<keyword evidence="8" id="KW-1185">Reference proteome</keyword>
<comment type="caution">
    <text evidence="7">The sequence shown here is derived from an EMBL/GenBank/DDBJ whole genome shotgun (WGS) entry which is preliminary data.</text>
</comment>
<dbReference type="SUPFAM" id="SSF46689">
    <property type="entry name" value="Homeodomain-like"/>
    <property type="match status" value="1"/>
</dbReference>
<dbReference type="Proteomes" id="UP000263957">
    <property type="component" value="Unassembled WGS sequence"/>
</dbReference>
<evidence type="ECO:0000256" key="1">
    <source>
        <dbReference type="ARBA" id="ARBA00023015"/>
    </source>
</evidence>
<evidence type="ECO:0000313" key="6">
    <source>
        <dbReference type="EMBL" id="HBQ48846.1"/>
    </source>
</evidence>
<keyword evidence="1" id="KW-0805">Transcription regulation</keyword>
<dbReference type="InterPro" id="IPR009057">
    <property type="entry name" value="Homeodomain-like_sf"/>
</dbReference>
<feature type="DNA-binding region" description="H-T-H motif" evidence="4">
    <location>
        <begin position="38"/>
        <end position="57"/>
    </location>
</feature>
<evidence type="ECO:0000259" key="5">
    <source>
        <dbReference type="PROSITE" id="PS50977"/>
    </source>
</evidence>
<dbReference type="Proteomes" id="UP000024547">
    <property type="component" value="Unassembled WGS sequence"/>
</dbReference>
<keyword evidence="3" id="KW-0804">Transcription</keyword>
<dbReference type="Pfam" id="PF00440">
    <property type="entry name" value="TetR_N"/>
    <property type="match status" value="1"/>
</dbReference>
<keyword evidence="2 4" id="KW-0238">DNA-binding</keyword>
<accession>A0A059E2N8</accession>
<feature type="domain" description="HTH tetR-type" evidence="5">
    <location>
        <begin position="15"/>
        <end position="75"/>
    </location>
</feature>
<dbReference type="PRINTS" id="PR00455">
    <property type="entry name" value="HTHTETR"/>
</dbReference>
<evidence type="ECO:0000256" key="3">
    <source>
        <dbReference type="ARBA" id="ARBA00023163"/>
    </source>
</evidence>
<dbReference type="GO" id="GO:0000976">
    <property type="term" value="F:transcription cis-regulatory region binding"/>
    <property type="evidence" value="ECO:0007669"/>
    <property type="project" value="TreeGrafter"/>
</dbReference>
<name>A0A059E2N8_9PROT</name>
<dbReference type="RefSeq" id="WP_035551084.1">
    <property type="nucleotide sequence ID" value="NZ_AWFH01000012.1"/>
</dbReference>
<dbReference type="eggNOG" id="COG1309">
    <property type="taxonomic scope" value="Bacteria"/>
</dbReference>
<dbReference type="PATRIC" id="fig|1280948.3.peg.1728"/>
<reference evidence="6 9" key="2">
    <citation type="journal article" date="2018" name="Nat. Biotechnol.">
        <title>A standardized bacterial taxonomy based on genome phylogeny substantially revises the tree of life.</title>
        <authorList>
            <person name="Parks D.H."/>
            <person name="Chuvochina M."/>
            <person name="Waite D.W."/>
            <person name="Rinke C."/>
            <person name="Skarshewski A."/>
            <person name="Chaumeil P.A."/>
            <person name="Hugenholtz P."/>
        </authorList>
    </citation>
    <scope>NUCLEOTIDE SEQUENCE [LARGE SCALE GENOMIC DNA]</scope>
    <source>
        <strain evidence="6">UBA10378</strain>
    </source>
</reference>
<reference evidence="7 8" key="1">
    <citation type="journal article" date="2014" name="Antonie Van Leeuwenhoek">
        <title>Hyphomonas beringensis sp. nov. and Hyphomonas chukchiensis sp. nov., isolated from surface seawater of the Bering Sea and Chukchi Sea.</title>
        <authorList>
            <person name="Li C."/>
            <person name="Lai Q."/>
            <person name="Li G."/>
            <person name="Dong C."/>
            <person name="Wang J."/>
            <person name="Liao Y."/>
            <person name="Shao Z."/>
        </authorList>
    </citation>
    <scope>NUCLEOTIDE SEQUENCE [LARGE SCALE GENOMIC DNA]</scope>
    <source>
        <strain evidence="7 8">22II1-22F38</strain>
    </source>
</reference>
<evidence type="ECO:0000313" key="8">
    <source>
        <dbReference type="Proteomes" id="UP000024547"/>
    </source>
</evidence>
<dbReference type="InterPro" id="IPR050109">
    <property type="entry name" value="HTH-type_TetR-like_transc_reg"/>
</dbReference>
<evidence type="ECO:0000256" key="4">
    <source>
        <dbReference type="PROSITE-ProRule" id="PRU00335"/>
    </source>
</evidence>
<gene>
    <name evidence="6" type="ORF">DD728_08170</name>
    <name evidence="7" type="ORF">HY36_04485</name>
</gene>
<dbReference type="InterPro" id="IPR001647">
    <property type="entry name" value="HTH_TetR"/>
</dbReference>
<evidence type="ECO:0000256" key="2">
    <source>
        <dbReference type="ARBA" id="ARBA00023125"/>
    </source>
</evidence>
<dbReference type="EMBL" id="AWFH01000012">
    <property type="protein sequence ID" value="KCZ61817.1"/>
    <property type="molecule type" value="Genomic_DNA"/>
</dbReference>